<sequence length="112" mass="12699">MVLKSELKHDLFHIYLPGDALYLFKGAKEEATTIRQCLEISQATFGQQINFRKSDIFFSCNTNASVKKEITEILHVKEVDTPGEYLGLPAVVGRSKKSIFAYIQDKSNLKDE</sequence>
<reference evidence="1 2" key="2">
    <citation type="journal article" date="2017" name="Genome Biol.">
        <title>New reference genome sequences of hot pepper reveal the massive evolution of plant disease-resistance genes by retroduplication.</title>
        <authorList>
            <person name="Kim S."/>
            <person name="Park J."/>
            <person name="Yeom S.I."/>
            <person name="Kim Y.M."/>
            <person name="Seo E."/>
            <person name="Kim K.T."/>
            <person name="Kim M.S."/>
            <person name="Lee J.M."/>
            <person name="Cheong K."/>
            <person name="Shin H.S."/>
            <person name="Kim S.B."/>
            <person name="Han K."/>
            <person name="Lee J."/>
            <person name="Park M."/>
            <person name="Lee H.A."/>
            <person name="Lee H.Y."/>
            <person name="Lee Y."/>
            <person name="Oh S."/>
            <person name="Lee J.H."/>
            <person name="Choi E."/>
            <person name="Choi E."/>
            <person name="Lee S.E."/>
            <person name="Jeon J."/>
            <person name="Kim H."/>
            <person name="Choi G."/>
            <person name="Song H."/>
            <person name="Lee J."/>
            <person name="Lee S.C."/>
            <person name="Kwon J.K."/>
            <person name="Lee H.Y."/>
            <person name="Koo N."/>
            <person name="Hong Y."/>
            <person name="Kim R.W."/>
            <person name="Kang W.H."/>
            <person name="Huh J.H."/>
            <person name="Kang B.C."/>
            <person name="Yang T.J."/>
            <person name="Lee Y.H."/>
            <person name="Bennetzen J.L."/>
            <person name="Choi D."/>
        </authorList>
    </citation>
    <scope>NUCLEOTIDE SEQUENCE [LARGE SCALE GENOMIC DNA]</scope>
    <source>
        <strain evidence="2">cv. CM334</strain>
    </source>
</reference>
<dbReference type="EMBL" id="AYRZ02000011">
    <property type="protein sequence ID" value="PHT67586.1"/>
    <property type="molecule type" value="Genomic_DNA"/>
</dbReference>
<accession>A0A2G2YCW6</accession>
<keyword evidence="2" id="KW-1185">Reference proteome</keyword>
<name>A0A2G2YCW6_CAPAN</name>
<dbReference type="OMA" id="HTHDAIC"/>
<gene>
    <name evidence="1" type="ORF">T459_27073</name>
</gene>
<dbReference type="STRING" id="4072.A0A2G2YCW6"/>
<evidence type="ECO:0000313" key="2">
    <source>
        <dbReference type="Proteomes" id="UP000222542"/>
    </source>
</evidence>
<dbReference type="AlphaFoldDB" id="A0A2G2YCW6"/>
<dbReference type="Gramene" id="PHT67586">
    <property type="protein sequence ID" value="PHT67586"/>
    <property type="gene ID" value="T459_27073"/>
</dbReference>
<comment type="caution">
    <text evidence="1">The sequence shown here is derived from an EMBL/GenBank/DDBJ whole genome shotgun (WGS) entry which is preliminary data.</text>
</comment>
<dbReference type="Proteomes" id="UP000222542">
    <property type="component" value="Unassembled WGS sequence"/>
</dbReference>
<proteinExistence type="predicted"/>
<organism evidence="1 2">
    <name type="scientific">Capsicum annuum</name>
    <name type="common">Capsicum pepper</name>
    <dbReference type="NCBI Taxonomy" id="4072"/>
    <lineage>
        <taxon>Eukaryota</taxon>
        <taxon>Viridiplantae</taxon>
        <taxon>Streptophyta</taxon>
        <taxon>Embryophyta</taxon>
        <taxon>Tracheophyta</taxon>
        <taxon>Spermatophyta</taxon>
        <taxon>Magnoliopsida</taxon>
        <taxon>eudicotyledons</taxon>
        <taxon>Gunneridae</taxon>
        <taxon>Pentapetalae</taxon>
        <taxon>asterids</taxon>
        <taxon>lamiids</taxon>
        <taxon>Solanales</taxon>
        <taxon>Solanaceae</taxon>
        <taxon>Solanoideae</taxon>
        <taxon>Capsiceae</taxon>
        <taxon>Capsicum</taxon>
    </lineage>
</organism>
<evidence type="ECO:0000313" key="1">
    <source>
        <dbReference type="EMBL" id="PHT67586.1"/>
    </source>
</evidence>
<protein>
    <submittedName>
        <fullName evidence="1">Uncharacterized protein</fullName>
    </submittedName>
</protein>
<reference evidence="1 2" key="1">
    <citation type="journal article" date="2014" name="Nat. Genet.">
        <title>Genome sequence of the hot pepper provides insights into the evolution of pungency in Capsicum species.</title>
        <authorList>
            <person name="Kim S."/>
            <person name="Park M."/>
            <person name="Yeom S.I."/>
            <person name="Kim Y.M."/>
            <person name="Lee J.M."/>
            <person name="Lee H.A."/>
            <person name="Seo E."/>
            <person name="Choi J."/>
            <person name="Cheong K."/>
            <person name="Kim K.T."/>
            <person name="Jung K."/>
            <person name="Lee G.W."/>
            <person name="Oh S.K."/>
            <person name="Bae C."/>
            <person name="Kim S.B."/>
            <person name="Lee H.Y."/>
            <person name="Kim S.Y."/>
            <person name="Kim M.S."/>
            <person name="Kang B.C."/>
            <person name="Jo Y.D."/>
            <person name="Yang H.B."/>
            <person name="Jeong H.J."/>
            <person name="Kang W.H."/>
            <person name="Kwon J.K."/>
            <person name="Shin C."/>
            <person name="Lim J.Y."/>
            <person name="Park J.H."/>
            <person name="Huh J.H."/>
            <person name="Kim J.S."/>
            <person name="Kim B.D."/>
            <person name="Cohen O."/>
            <person name="Paran I."/>
            <person name="Suh M.C."/>
            <person name="Lee S.B."/>
            <person name="Kim Y.K."/>
            <person name="Shin Y."/>
            <person name="Noh S.J."/>
            <person name="Park J."/>
            <person name="Seo Y.S."/>
            <person name="Kwon S.Y."/>
            <person name="Kim H.A."/>
            <person name="Park J.M."/>
            <person name="Kim H.J."/>
            <person name="Choi S.B."/>
            <person name="Bosland P.W."/>
            <person name="Reeves G."/>
            <person name="Jo S.H."/>
            <person name="Lee B.W."/>
            <person name="Cho H.T."/>
            <person name="Choi H.S."/>
            <person name="Lee M.S."/>
            <person name="Yu Y."/>
            <person name="Do Choi Y."/>
            <person name="Park B.S."/>
            <person name="van Deynze A."/>
            <person name="Ashrafi H."/>
            <person name="Hill T."/>
            <person name="Kim W.T."/>
            <person name="Pai H.S."/>
            <person name="Ahn H.K."/>
            <person name="Yeam I."/>
            <person name="Giovannoni J.J."/>
            <person name="Rose J.K."/>
            <person name="Sorensen I."/>
            <person name="Lee S.J."/>
            <person name="Kim R.W."/>
            <person name="Choi I.Y."/>
            <person name="Choi B.S."/>
            <person name="Lim J.S."/>
            <person name="Lee Y.H."/>
            <person name="Choi D."/>
        </authorList>
    </citation>
    <scope>NUCLEOTIDE SEQUENCE [LARGE SCALE GENOMIC DNA]</scope>
    <source>
        <strain evidence="2">cv. CM334</strain>
    </source>
</reference>